<accession>A0A9J6DG13</accession>
<comment type="caution">
    <text evidence="10">The sequence shown here is derived from an EMBL/GenBank/DDBJ whole genome shotgun (WGS) entry which is preliminary data.</text>
</comment>
<gene>
    <name evidence="10" type="ORF">HPB51_012337</name>
</gene>
<reference evidence="10" key="1">
    <citation type="journal article" date="2020" name="Cell">
        <title>Large-Scale Comparative Analyses of Tick Genomes Elucidate Their Genetic Diversity and Vector Capacities.</title>
        <authorList>
            <consortium name="Tick Genome and Microbiome Consortium (TIGMIC)"/>
            <person name="Jia N."/>
            <person name="Wang J."/>
            <person name="Shi W."/>
            <person name="Du L."/>
            <person name="Sun Y."/>
            <person name="Zhan W."/>
            <person name="Jiang J.F."/>
            <person name="Wang Q."/>
            <person name="Zhang B."/>
            <person name="Ji P."/>
            <person name="Bell-Sakyi L."/>
            <person name="Cui X.M."/>
            <person name="Yuan T.T."/>
            <person name="Jiang B.G."/>
            <person name="Yang W.F."/>
            <person name="Lam T.T."/>
            <person name="Chang Q.C."/>
            <person name="Ding S.J."/>
            <person name="Wang X.J."/>
            <person name="Zhu J.G."/>
            <person name="Ruan X.D."/>
            <person name="Zhao L."/>
            <person name="Wei J.T."/>
            <person name="Ye R.Z."/>
            <person name="Que T.C."/>
            <person name="Du C.H."/>
            <person name="Zhou Y.H."/>
            <person name="Cheng J.X."/>
            <person name="Dai P.F."/>
            <person name="Guo W.B."/>
            <person name="Han X.H."/>
            <person name="Huang E.J."/>
            <person name="Li L.F."/>
            <person name="Wei W."/>
            <person name="Gao Y.C."/>
            <person name="Liu J.Z."/>
            <person name="Shao H.Z."/>
            <person name="Wang X."/>
            <person name="Wang C.C."/>
            <person name="Yang T.C."/>
            <person name="Huo Q.B."/>
            <person name="Li W."/>
            <person name="Chen H.Y."/>
            <person name="Chen S.E."/>
            <person name="Zhou L.G."/>
            <person name="Ni X.B."/>
            <person name="Tian J.H."/>
            <person name="Sheng Y."/>
            <person name="Liu T."/>
            <person name="Pan Y.S."/>
            <person name="Xia L.Y."/>
            <person name="Li J."/>
            <person name="Zhao F."/>
            <person name="Cao W.C."/>
        </authorList>
    </citation>
    <scope>NUCLEOTIDE SEQUENCE</scope>
    <source>
        <strain evidence="10">Rmic-2018</strain>
    </source>
</reference>
<comment type="catalytic activity">
    <reaction evidence="8">
        <text>L-serine = pyruvate + NH4(+)</text>
        <dbReference type="Rhea" id="RHEA:19169"/>
        <dbReference type="ChEBI" id="CHEBI:15361"/>
        <dbReference type="ChEBI" id="CHEBI:28938"/>
        <dbReference type="ChEBI" id="CHEBI:33384"/>
        <dbReference type="EC" id="4.3.1.17"/>
    </reaction>
</comment>
<evidence type="ECO:0000256" key="3">
    <source>
        <dbReference type="ARBA" id="ARBA00012093"/>
    </source>
</evidence>
<dbReference type="GO" id="GO:0003941">
    <property type="term" value="F:L-serine ammonia-lyase activity"/>
    <property type="evidence" value="ECO:0007669"/>
    <property type="project" value="UniProtKB-EC"/>
</dbReference>
<dbReference type="PANTHER" id="PTHR48078">
    <property type="entry name" value="THREONINE DEHYDRATASE, MITOCHONDRIAL-RELATED"/>
    <property type="match status" value="1"/>
</dbReference>
<dbReference type="Proteomes" id="UP000821866">
    <property type="component" value="Chromosome 7"/>
</dbReference>
<dbReference type="AlphaFoldDB" id="A0A9J6DG13"/>
<evidence type="ECO:0000256" key="5">
    <source>
        <dbReference type="ARBA" id="ARBA00023239"/>
    </source>
</evidence>
<keyword evidence="5" id="KW-0456">Lyase</keyword>
<proteinExistence type="inferred from homology"/>
<dbReference type="InterPro" id="IPR000634">
    <property type="entry name" value="Ser/Thr_deHydtase_PyrdxlP-BS"/>
</dbReference>
<dbReference type="GO" id="GO:0009097">
    <property type="term" value="P:isoleucine biosynthetic process"/>
    <property type="evidence" value="ECO:0007669"/>
    <property type="project" value="TreeGrafter"/>
</dbReference>
<dbReference type="PROSITE" id="PS00165">
    <property type="entry name" value="DEHYDRATASE_SER_THR"/>
    <property type="match status" value="1"/>
</dbReference>
<evidence type="ECO:0000256" key="1">
    <source>
        <dbReference type="ARBA" id="ARBA00001933"/>
    </source>
</evidence>
<dbReference type="EC" id="4.3.1.17" evidence="3"/>
<reference evidence="10" key="2">
    <citation type="submission" date="2021-09" db="EMBL/GenBank/DDBJ databases">
        <authorList>
            <person name="Jia N."/>
            <person name="Wang J."/>
            <person name="Shi W."/>
            <person name="Du L."/>
            <person name="Sun Y."/>
            <person name="Zhan W."/>
            <person name="Jiang J."/>
            <person name="Wang Q."/>
            <person name="Zhang B."/>
            <person name="Ji P."/>
            <person name="Sakyi L.B."/>
            <person name="Cui X."/>
            <person name="Yuan T."/>
            <person name="Jiang B."/>
            <person name="Yang W."/>
            <person name="Lam T.T.-Y."/>
            <person name="Chang Q."/>
            <person name="Ding S."/>
            <person name="Wang X."/>
            <person name="Zhu J."/>
            <person name="Ruan X."/>
            <person name="Zhao L."/>
            <person name="Wei J."/>
            <person name="Que T."/>
            <person name="Du C."/>
            <person name="Cheng J."/>
            <person name="Dai P."/>
            <person name="Han X."/>
            <person name="Huang E."/>
            <person name="Gao Y."/>
            <person name="Liu J."/>
            <person name="Shao H."/>
            <person name="Ye R."/>
            <person name="Li L."/>
            <person name="Wei W."/>
            <person name="Wang X."/>
            <person name="Wang C."/>
            <person name="Huo Q."/>
            <person name="Li W."/>
            <person name="Guo W."/>
            <person name="Chen H."/>
            <person name="Chen S."/>
            <person name="Zhou L."/>
            <person name="Zhou L."/>
            <person name="Ni X."/>
            <person name="Tian J."/>
            <person name="Zhou Y."/>
            <person name="Sheng Y."/>
            <person name="Liu T."/>
            <person name="Pan Y."/>
            <person name="Xia L."/>
            <person name="Li J."/>
            <person name="Zhao F."/>
            <person name="Cao W."/>
        </authorList>
    </citation>
    <scope>NUCLEOTIDE SEQUENCE</scope>
    <source>
        <strain evidence="10">Rmic-2018</strain>
        <tissue evidence="10">Larvae</tissue>
    </source>
</reference>
<evidence type="ECO:0000313" key="11">
    <source>
        <dbReference type="Proteomes" id="UP000821866"/>
    </source>
</evidence>
<protein>
    <recommendedName>
        <fullName evidence="3">L-serine ammonia-lyase</fullName>
        <ecNumber evidence="3">4.3.1.17</ecNumber>
    </recommendedName>
    <alternativeName>
        <fullName evidence="6">L-serine deaminase</fullName>
    </alternativeName>
    <alternativeName>
        <fullName evidence="7">L-threonine dehydratase</fullName>
    </alternativeName>
</protein>
<dbReference type="Gene3D" id="3.40.50.1100">
    <property type="match status" value="1"/>
</dbReference>
<dbReference type="EMBL" id="JABSTU010000009">
    <property type="protein sequence ID" value="KAH8021053.1"/>
    <property type="molecule type" value="Genomic_DNA"/>
</dbReference>
<dbReference type="Pfam" id="PF00291">
    <property type="entry name" value="PALP"/>
    <property type="match status" value="1"/>
</dbReference>
<evidence type="ECO:0000313" key="10">
    <source>
        <dbReference type="EMBL" id="KAH8021053.1"/>
    </source>
</evidence>
<evidence type="ECO:0000256" key="8">
    <source>
        <dbReference type="ARBA" id="ARBA00049406"/>
    </source>
</evidence>
<dbReference type="GO" id="GO:0006565">
    <property type="term" value="P:L-serine catabolic process"/>
    <property type="evidence" value="ECO:0007669"/>
    <property type="project" value="TreeGrafter"/>
</dbReference>
<dbReference type="GO" id="GO:0006567">
    <property type="term" value="P:L-threonine catabolic process"/>
    <property type="evidence" value="ECO:0007669"/>
    <property type="project" value="TreeGrafter"/>
</dbReference>
<comment type="similarity">
    <text evidence="2">Belongs to the serine/threonine dehydratase family.</text>
</comment>
<evidence type="ECO:0000256" key="4">
    <source>
        <dbReference type="ARBA" id="ARBA00022898"/>
    </source>
</evidence>
<comment type="cofactor">
    <cofactor evidence="1">
        <name>pyridoxal 5'-phosphate</name>
        <dbReference type="ChEBI" id="CHEBI:597326"/>
    </cofactor>
</comment>
<evidence type="ECO:0000256" key="7">
    <source>
        <dbReference type="ARBA" id="ARBA00042605"/>
    </source>
</evidence>
<name>A0A9J6DG13_RHIMP</name>
<keyword evidence="11" id="KW-1185">Reference proteome</keyword>
<dbReference type="GO" id="GO:0030170">
    <property type="term" value="F:pyridoxal phosphate binding"/>
    <property type="evidence" value="ECO:0007669"/>
    <property type="project" value="InterPro"/>
</dbReference>
<dbReference type="InterPro" id="IPR001926">
    <property type="entry name" value="TrpB-like_PALP"/>
</dbReference>
<sequence length="196" mass="21697">MKSANIEASERSSAVDQSRPLHVRTPLLESLPLSQIYGQRVYIKMDNVQPSGSFKIRGMGILCQDQEVHMLQARLVSKDDAKLRCTCGVRQYDSNKEAEAYNTLDTVEDVDAIYEADSENTIVGYRSDAYYESAKRRLHSLSTAEVICGGACAVETSHGFIVASAYISPGSSLNDIQTDEWTLTQMDGQTDGRMLE</sequence>
<feature type="domain" description="Tryptophan synthase beta chain-like PALP" evidence="9">
    <location>
        <begin position="22"/>
        <end position="67"/>
    </location>
</feature>
<keyword evidence="4" id="KW-0663">Pyridoxal phosphate</keyword>
<dbReference type="PANTHER" id="PTHR48078:SF2">
    <property type="entry name" value="CATABOLIC L-SERINE_THREONINE DEHYDRATASE"/>
    <property type="match status" value="1"/>
</dbReference>
<dbReference type="InterPro" id="IPR036052">
    <property type="entry name" value="TrpB-like_PALP_sf"/>
</dbReference>
<dbReference type="SUPFAM" id="SSF53686">
    <property type="entry name" value="Tryptophan synthase beta subunit-like PLP-dependent enzymes"/>
    <property type="match status" value="1"/>
</dbReference>
<evidence type="ECO:0000256" key="2">
    <source>
        <dbReference type="ARBA" id="ARBA00010869"/>
    </source>
</evidence>
<dbReference type="GO" id="GO:0004794">
    <property type="term" value="F:threonine deaminase activity"/>
    <property type="evidence" value="ECO:0007669"/>
    <property type="project" value="TreeGrafter"/>
</dbReference>
<evidence type="ECO:0000256" key="6">
    <source>
        <dbReference type="ARBA" id="ARBA00041766"/>
    </source>
</evidence>
<evidence type="ECO:0000259" key="9">
    <source>
        <dbReference type="Pfam" id="PF00291"/>
    </source>
</evidence>
<organism evidence="10 11">
    <name type="scientific">Rhipicephalus microplus</name>
    <name type="common">Cattle tick</name>
    <name type="synonym">Boophilus microplus</name>
    <dbReference type="NCBI Taxonomy" id="6941"/>
    <lineage>
        <taxon>Eukaryota</taxon>
        <taxon>Metazoa</taxon>
        <taxon>Ecdysozoa</taxon>
        <taxon>Arthropoda</taxon>
        <taxon>Chelicerata</taxon>
        <taxon>Arachnida</taxon>
        <taxon>Acari</taxon>
        <taxon>Parasitiformes</taxon>
        <taxon>Ixodida</taxon>
        <taxon>Ixodoidea</taxon>
        <taxon>Ixodidae</taxon>
        <taxon>Rhipicephalinae</taxon>
        <taxon>Rhipicephalus</taxon>
        <taxon>Boophilus</taxon>
    </lineage>
</organism>
<dbReference type="InterPro" id="IPR050147">
    <property type="entry name" value="Ser/Thr_Dehydratase"/>
</dbReference>